<keyword evidence="2" id="KW-0689">Ribosomal protein</keyword>
<protein>
    <submittedName>
        <fullName evidence="2">Ribosomal protein S18 acetylase RimI</fullName>
    </submittedName>
</protein>
<dbReference type="CDD" id="cd04301">
    <property type="entry name" value="NAT_SF"/>
    <property type="match status" value="1"/>
</dbReference>
<dbReference type="SUPFAM" id="SSF55729">
    <property type="entry name" value="Acyl-CoA N-acyltransferases (Nat)"/>
    <property type="match status" value="1"/>
</dbReference>
<dbReference type="InterPro" id="IPR016181">
    <property type="entry name" value="Acyl_CoA_acyltransferase"/>
</dbReference>
<organism evidence="2 3">
    <name type="scientific">Algoriphagus winogradskyi</name>
    <dbReference type="NCBI Taxonomy" id="237017"/>
    <lineage>
        <taxon>Bacteria</taxon>
        <taxon>Pseudomonadati</taxon>
        <taxon>Bacteroidota</taxon>
        <taxon>Cytophagia</taxon>
        <taxon>Cytophagales</taxon>
        <taxon>Cyclobacteriaceae</taxon>
        <taxon>Algoriphagus</taxon>
    </lineage>
</organism>
<name>A0ABY1PLU9_9BACT</name>
<dbReference type="Proteomes" id="UP001157915">
    <property type="component" value="Unassembled WGS sequence"/>
</dbReference>
<dbReference type="PROSITE" id="PS51186">
    <property type="entry name" value="GNAT"/>
    <property type="match status" value="1"/>
</dbReference>
<reference evidence="2 3" key="1">
    <citation type="submission" date="2017-05" db="EMBL/GenBank/DDBJ databases">
        <authorList>
            <person name="Varghese N."/>
            <person name="Submissions S."/>
        </authorList>
    </citation>
    <scope>NUCLEOTIDE SEQUENCE [LARGE SCALE GENOMIC DNA]</scope>
    <source>
        <strain evidence="2 3">DSM 15360</strain>
    </source>
</reference>
<dbReference type="EMBL" id="FXUA01000013">
    <property type="protein sequence ID" value="SMP36301.1"/>
    <property type="molecule type" value="Genomic_DNA"/>
</dbReference>
<sequence>MGNVIIRKGSIEDVYYIHRLIPEFPGEIRSGFYEERLKLKMHLVLVAEVGGQLAGFKVGYESNEPQMFYSWMGGVIPQFRKAGVARALADKQELWAKENGFTRVFFKTRNRFPAMINFGMRRGFKIVGMIKKGSEDDYRIVMRKSF</sequence>
<dbReference type="Pfam" id="PF00583">
    <property type="entry name" value="Acetyltransf_1"/>
    <property type="match status" value="1"/>
</dbReference>
<evidence type="ECO:0000259" key="1">
    <source>
        <dbReference type="PROSITE" id="PS51186"/>
    </source>
</evidence>
<keyword evidence="3" id="KW-1185">Reference proteome</keyword>
<evidence type="ECO:0000313" key="2">
    <source>
        <dbReference type="EMBL" id="SMP36301.1"/>
    </source>
</evidence>
<proteinExistence type="predicted"/>
<comment type="caution">
    <text evidence="2">The sequence shown here is derived from an EMBL/GenBank/DDBJ whole genome shotgun (WGS) entry which is preliminary data.</text>
</comment>
<gene>
    <name evidence="2" type="ORF">SAMN06265367_11323</name>
</gene>
<evidence type="ECO:0000313" key="3">
    <source>
        <dbReference type="Proteomes" id="UP001157915"/>
    </source>
</evidence>
<keyword evidence="2" id="KW-0687">Ribonucleoprotein</keyword>
<feature type="domain" description="N-acetyltransferase" evidence="1">
    <location>
        <begin position="4"/>
        <end position="146"/>
    </location>
</feature>
<accession>A0ABY1PLU9</accession>
<dbReference type="InterPro" id="IPR000182">
    <property type="entry name" value="GNAT_dom"/>
</dbReference>
<dbReference type="Gene3D" id="3.40.630.30">
    <property type="match status" value="1"/>
</dbReference>
<dbReference type="GO" id="GO:0005840">
    <property type="term" value="C:ribosome"/>
    <property type="evidence" value="ECO:0007669"/>
    <property type="project" value="UniProtKB-KW"/>
</dbReference>